<organism evidence="2 3">
    <name type="scientific">Jatropha curcas</name>
    <name type="common">Barbados nut</name>
    <dbReference type="NCBI Taxonomy" id="180498"/>
    <lineage>
        <taxon>Eukaryota</taxon>
        <taxon>Viridiplantae</taxon>
        <taxon>Streptophyta</taxon>
        <taxon>Embryophyta</taxon>
        <taxon>Tracheophyta</taxon>
        <taxon>Spermatophyta</taxon>
        <taxon>Magnoliopsida</taxon>
        <taxon>eudicotyledons</taxon>
        <taxon>Gunneridae</taxon>
        <taxon>Pentapetalae</taxon>
        <taxon>rosids</taxon>
        <taxon>fabids</taxon>
        <taxon>Malpighiales</taxon>
        <taxon>Euphorbiaceae</taxon>
        <taxon>Crotonoideae</taxon>
        <taxon>Jatropheae</taxon>
        <taxon>Jatropha</taxon>
    </lineage>
</organism>
<sequence length="209" mass="23154">MGCGISRYTLEEAGHVLQIKSFGRRSDYKDDTDSLNSKHRKSTSSATSEGGGFLRRVIGSNEKERGVDRDIEPTVNDHHGRKSSFSSSLRMSKEISGKQNEDEFVRPSDADECASILHSQGSPSFRVYVDREQFPFEDREGDEDQSAKGPETSLSKRGVRKGRGFRGLREVMQRGGSVGMKNFFNGSARCHNSASSPTQDTRKLIAKVA</sequence>
<feature type="region of interest" description="Disordered" evidence="1">
    <location>
        <begin position="185"/>
        <end position="209"/>
    </location>
</feature>
<dbReference type="AlphaFoldDB" id="A0A067LCK4"/>
<feature type="compositionally biased region" description="Basic residues" evidence="1">
    <location>
        <begin position="157"/>
        <end position="166"/>
    </location>
</feature>
<feature type="compositionally biased region" description="Basic and acidic residues" evidence="1">
    <location>
        <begin position="61"/>
        <end position="78"/>
    </location>
</feature>
<feature type="compositionally biased region" description="Polar residues" evidence="1">
    <location>
        <begin position="190"/>
        <end position="199"/>
    </location>
</feature>
<feature type="region of interest" description="Disordered" evidence="1">
    <location>
        <begin position="22"/>
        <end position="109"/>
    </location>
</feature>
<dbReference type="EMBL" id="KK914317">
    <property type="protein sequence ID" value="KDP41819.1"/>
    <property type="molecule type" value="Genomic_DNA"/>
</dbReference>
<name>A0A067LCK4_JATCU</name>
<gene>
    <name evidence="2" type="ORF">JCGZ_26837</name>
</gene>
<feature type="region of interest" description="Disordered" evidence="1">
    <location>
        <begin position="131"/>
        <end position="168"/>
    </location>
</feature>
<evidence type="ECO:0000313" key="2">
    <source>
        <dbReference type="EMBL" id="KDP41819.1"/>
    </source>
</evidence>
<feature type="compositionally biased region" description="Basic and acidic residues" evidence="1">
    <location>
        <begin position="91"/>
        <end position="109"/>
    </location>
</feature>
<protein>
    <submittedName>
        <fullName evidence="2">Uncharacterized protein</fullName>
    </submittedName>
</protein>
<dbReference type="OrthoDB" id="851263at2759"/>
<proteinExistence type="predicted"/>
<evidence type="ECO:0000256" key="1">
    <source>
        <dbReference type="SAM" id="MobiDB-lite"/>
    </source>
</evidence>
<reference evidence="2 3" key="1">
    <citation type="journal article" date="2014" name="PLoS ONE">
        <title>Global Analysis of Gene Expression Profiles in Physic Nut (Jatropha curcas L.) Seedlings Exposed to Salt Stress.</title>
        <authorList>
            <person name="Zhang L."/>
            <person name="Zhang C."/>
            <person name="Wu P."/>
            <person name="Chen Y."/>
            <person name="Li M."/>
            <person name="Jiang H."/>
            <person name="Wu G."/>
        </authorList>
    </citation>
    <scope>NUCLEOTIDE SEQUENCE [LARGE SCALE GENOMIC DNA]</scope>
    <source>
        <strain evidence="3">cv. GZQX0401</strain>
        <tissue evidence="2">Young leaves</tissue>
    </source>
</reference>
<evidence type="ECO:0000313" key="3">
    <source>
        <dbReference type="Proteomes" id="UP000027138"/>
    </source>
</evidence>
<accession>A0A067LCK4</accession>
<keyword evidence="3" id="KW-1185">Reference proteome</keyword>
<dbReference type="Proteomes" id="UP000027138">
    <property type="component" value="Unassembled WGS sequence"/>
</dbReference>